<name>A0ABU7F819_9TELE</name>
<reference evidence="1 2" key="1">
    <citation type="submission" date="2021-06" db="EMBL/GenBank/DDBJ databases">
        <authorList>
            <person name="Palmer J.M."/>
        </authorList>
    </citation>
    <scope>NUCLEOTIDE SEQUENCE [LARGE SCALE GENOMIC DNA]</scope>
    <source>
        <strain evidence="1 2">CL_MEX2019</strain>
        <tissue evidence="1">Muscle</tissue>
    </source>
</reference>
<accession>A0ABU7F819</accession>
<dbReference type="Proteomes" id="UP001352852">
    <property type="component" value="Unassembled WGS sequence"/>
</dbReference>
<organism evidence="1 2">
    <name type="scientific">Characodon lateralis</name>
    <dbReference type="NCBI Taxonomy" id="208331"/>
    <lineage>
        <taxon>Eukaryota</taxon>
        <taxon>Metazoa</taxon>
        <taxon>Chordata</taxon>
        <taxon>Craniata</taxon>
        <taxon>Vertebrata</taxon>
        <taxon>Euteleostomi</taxon>
        <taxon>Actinopterygii</taxon>
        <taxon>Neopterygii</taxon>
        <taxon>Teleostei</taxon>
        <taxon>Neoteleostei</taxon>
        <taxon>Acanthomorphata</taxon>
        <taxon>Ovalentaria</taxon>
        <taxon>Atherinomorphae</taxon>
        <taxon>Cyprinodontiformes</taxon>
        <taxon>Goodeidae</taxon>
        <taxon>Characodon</taxon>
    </lineage>
</organism>
<gene>
    <name evidence="1" type="ORF">CHARACLAT_030771</name>
</gene>
<sequence length="67" mass="7451">MEIPLIIRLPGFCLRFGPIRTQNLTISLGSTLNRSDGLRLAHSNSRLTDWVIPSGAPPWGKTMESLF</sequence>
<evidence type="ECO:0000313" key="1">
    <source>
        <dbReference type="EMBL" id="MED6295342.1"/>
    </source>
</evidence>
<proteinExistence type="predicted"/>
<evidence type="ECO:0000313" key="2">
    <source>
        <dbReference type="Proteomes" id="UP001352852"/>
    </source>
</evidence>
<keyword evidence="2" id="KW-1185">Reference proteome</keyword>
<dbReference type="EMBL" id="JAHUTJ010078493">
    <property type="protein sequence ID" value="MED6295342.1"/>
    <property type="molecule type" value="Genomic_DNA"/>
</dbReference>
<comment type="caution">
    <text evidence="1">The sequence shown here is derived from an EMBL/GenBank/DDBJ whole genome shotgun (WGS) entry which is preliminary data.</text>
</comment>
<protein>
    <submittedName>
        <fullName evidence="1">Uncharacterized protein</fullName>
    </submittedName>
</protein>